<dbReference type="Proteomes" id="UP000183832">
    <property type="component" value="Unassembled WGS sequence"/>
</dbReference>
<name>A0A1J1HNZ4_9DIPT</name>
<protein>
    <submittedName>
        <fullName evidence="1">CLUMA_CG002803, isoform A</fullName>
    </submittedName>
</protein>
<proteinExistence type="predicted"/>
<sequence>MSEIERVNALRFRALLKFVREFYKNISLFYFLPPFTSTRDITCVSITHPRRQRYFTNKKISHCGVFVRGLEFIFFT</sequence>
<evidence type="ECO:0000313" key="1">
    <source>
        <dbReference type="EMBL" id="CRK89116.1"/>
    </source>
</evidence>
<keyword evidence="2" id="KW-1185">Reference proteome</keyword>
<reference evidence="1 2" key="1">
    <citation type="submission" date="2015-04" db="EMBL/GenBank/DDBJ databases">
        <authorList>
            <person name="Syromyatnikov M.Y."/>
            <person name="Popov V.N."/>
        </authorList>
    </citation>
    <scope>NUCLEOTIDE SEQUENCE [LARGE SCALE GENOMIC DNA]</scope>
</reference>
<organism evidence="1 2">
    <name type="scientific">Clunio marinus</name>
    <dbReference type="NCBI Taxonomy" id="568069"/>
    <lineage>
        <taxon>Eukaryota</taxon>
        <taxon>Metazoa</taxon>
        <taxon>Ecdysozoa</taxon>
        <taxon>Arthropoda</taxon>
        <taxon>Hexapoda</taxon>
        <taxon>Insecta</taxon>
        <taxon>Pterygota</taxon>
        <taxon>Neoptera</taxon>
        <taxon>Endopterygota</taxon>
        <taxon>Diptera</taxon>
        <taxon>Nematocera</taxon>
        <taxon>Chironomoidea</taxon>
        <taxon>Chironomidae</taxon>
        <taxon>Clunio</taxon>
    </lineage>
</organism>
<gene>
    <name evidence="1" type="ORF">CLUMA_CG002803</name>
</gene>
<evidence type="ECO:0000313" key="2">
    <source>
        <dbReference type="Proteomes" id="UP000183832"/>
    </source>
</evidence>
<accession>A0A1J1HNZ4</accession>
<dbReference type="AlphaFoldDB" id="A0A1J1HNZ4"/>
<dbReference type="EMBL" id="CVRI01000010">
    <property type="protein sequence ID" value="CRK89116.1"/>
    <property type="molecule type" value="Genomic_DNA"/>
</dbReference>